<feature type="transmembrane region" description="Helical" evidence="5">
    <location>
        <begin position="192"/>
        <end position="208"/>
    </location>
</feature>
<name>A0AAW8LGX6_ACILW</name>
<dbReference type="AlphaFoldDB" id="A0AAW8LGX6"/>
<evidence type="ECO:0000256" key="5">
    <source>
        <dbReference type="SAM" id="Phobius"/>
    </source>
</evidence>
<organism evidence="8 9">
    <name type="scientific">Acinetobacter lwoffii</name>
    <dbReference type="NCBI Taxonomy" id="28090"/>
    <lineage>
        <taxon>Bacteria</taxon>
        <taxon>Pseudomonadati</taxon>
        <taxon>Pseudomonadota</taxon>
        <taxon>Gammaproteobacteria</taxon>
        <taxon>Moraxellales</taxon>
        <taxon>Moraxellaceae</taxon>
        <taxon>Acinetobacter</taxon>
    </lineage>
</organism>
<feature type="transmembrane region" description="Helical" evidence="5">
    <location>
        <begin position="118"/>
        <end position="143"/>
    </location>
</feature>
<feature type="transmembrane region" description="Helical" evidence="5">
    <location>
        <begin position="384"/>
        <end position="400"/>
    </location>
</feature>
<feature type="domain" description="Virulence factor membrane-bound polymerase C-terminal" evidence="7">
    <location>
        <begin position="365"/>
        <end position="523"/>
    </location>
</feature>
<keyword evidence="4 5" id="KW-0472">Membrane</keyword>
<evidence type="ECO:0000259" key="7">
    <source>
        <dbReference type="Pfam" id="PF11846"/>
    </source>
</evidence>
<dbReference type="Pfam" id="PF04932">
    <property type="entry name" value="Wzy_C"/>
    <property type="match status" value="1"/>
</dbReference>
<comment type="subcellular location">
    <subcellularLocation>
        <location evidence="1">Membrane</location>
        <topology evidence="1">Multi-pass membrane protein</topology>
    </subcellularLocation>
</comment>
<dbReference type="RefSeq" id="WP_224216223.1">
    <property type="nucleotide sequence ID" value="NZ_JAVDSC010000003.1"/>
</dbReference>
<dbReference type="InterPro" id="IPR007016">
    <property type="entry name" value="O-antigen_ligase-rel_domated"/>
</dbReference>
<keyword evidence="8" id="KW-0436">Ligase</keyword>
<feature type="transmembrane region" description="Helical" evidence="5">
    <location>
        <begin position="36"/>
        <end position="55"/>
    </location>
</feature>
<dbReference type="EMBL" id="JAVDSC010000003">
    <property type="protein sequence ID" value="MDR6629075.1"/>
    <property type="molecule type" value="Genomic_DNA"/>
</dbReference>
<dbReference type="InterPro" id="IPR051533">
    <property type="entry name" value="WaaL-like"/>
</dbReference>
<dbReference type="GO" id="GO:0016020">
    <property type="term" value="C:membrane"/>
    <property type="evidence" value="ECO:0007669"/>
    <property type="project" value="UniProtKB-SubCell"/>
</dbReference>
<dbReference type="Proteomes" id="UP001262767">
    <property type="component" value="Unassembled WGS sequence"/>
</dbReference>
<dbReference type="GO" id="GO:0016874">
    <property type="term" value="F:ligase activity"/>
    <property type="evidence" value="ECO:0007669"/>
    <property type="project" value="UniProtKB-KW"/>
</dbReference>
<evidence type="ECO:0000313" key="8">
    <source>
        <dbReference type="EMBL" id="MDR6629075.1"/>
    </source>
</evidence>
<comment type="caution">
    <text evidence="8">The sequence shown here is derived from an EMBL/GenBank/DDBJ whole genome shotgun (WGS) entry which is preliminary data.</text>
</comment>
<keyword evidence="3 5" id="KW-1133">Transmembrane helix</keyword>
<sequence>MILEFFKKYLFIFLFGMAYLYGVISPQHYSPSSHDFYINTICFIIVLIGLFFFFFNKEIKINYSNLIWVLIFFIILLQPLFNNIIYVDALIFPLSVVFVCFLISILGDYVKENYNIKYILLILSGFFVVGAFLLFITQLAHVFKLNEIVDFFGLPLQYQRFSGNLYQSNQTAFVFVLGILSVIFLASQIKKYKYLTILYIFSLGIGVALTSSRVGVLMLILLVLMYNIYLNNKNHHFLKFNYTFSAFTGLFSGIILYNFIASNDQIIQRTLKAVDDPRISLFKQSFYIIKDNPFFGVGWKNFSSTNLEYYHHLDWISITDHSHNLFTQLLAEFGFLFGGMIIGYFFWVFLRGIFLNKFDSIKFYILMVLLVFLFYSIFEFPLWYFRYIFIFSLFLSFFSLDGKNICIIKKPILISVTCFCLSIVSVFYLVEYRKIATTNSILNDINIAQKDKFIKVANMSNVIGFSSFRDQLLFSLVTPDGFMLEEAISLGDRVTKYTPTREFLVKQGTLLALNGDTTKAISYFNLACKYDWNAKCSLIRNDILQLYKAYPSSFEDIVKRVN</sequence>
<dbReference type="InterPro" id="IPR021797">
    <property type="entry name" value="Wzy_C_2"/>
</dbReference>
<reference evidence="8" key="1">
    <citation type="submission" date="2023-07" db="EMBL/GenBank/DDBJ databases">
        <title>Sorghum-associated microbial communities from plants grown in Nebraska, USA.</title>
        <authorList>
            <person name="Schachtman D."/>
        </authorList>
    </citation>
    <scope>NUCLEOTIDE SEQUENCE</scope>
    <source>
        <strain evidence="8">BE44</strain>
    </source>
</reference>
<evidence type="ECO:0000256" key="3">
    <source>
        <dbReference type="ARBA" id="ARBA00022989"/>
    </source>
</evidence>
<evidence type="ECO:0000259" key="6">
    <source>
        <dbReference type="Pfam" id="PF04932"/>
    </source>
</evidence>
<feature type="transmembrane region" description="Helical" evidence="5">
    <location>
        <begin position="412"/>
        <end position="430"/>
    </location>
</feature>
<feature type="transmembrane region" description="Helical" evidence="5">
    <location>
        <begin position="84"/>
        <end position="106"/>
    </location>
</feature>
<accession>A0AAW8LGX6</accession>
<feature type="transmembrane region" description="Helical" evidence="5">
    <location>
        <begin position="9"/>
        <end position="24"/>
    </location>
</feature>
<dbReference type="PANTHER" id="PTHR37422:SF13">
    <property type="entry name" value="LIPOPOLYSACCHARIDE BIOSYNTHESIS PROTEIN PA4999-RELATED"/>
    <property type="match status" value="1"/>
</dbReference>
<dbReference type="PANTHER" id="PTHR37422">
    <property type="entry name" value="TEICHURONIC ACID BIOSYNTHESIS PROTEIN TUAE"/>
    <property type="match status" value="1"/>
</dbReference>
<feature type="transmembrane region" description="Helical" evidence="5">
    <location>
        <begin position="361"/>
        <end position="378"/>
    </location>
</feature>
<feature type="transmembrane region" description="Helical" evidence="5">
    <location>
        <begin position="62"/>
        <end position="78"/>
    </location>
</feature>
<protein>
    <submittedName>
        <fullName evidence="8">O-antigen ligase</fullName>
    </submittedName>
</protein>
<feature type="transmembrane region" description="Helical" evidence="5">
    <location>
        <begin position="163"/>
        <end position="185"/>
    </location>
</feature>
<keyword evidence="2 5" id="KW-0812">Transmembrane</keyword>
<evidence type="ECO:0000256" key="4">
    <source>
        <dbReference type="ARBA" id="ARBA00023136"/>
    </source>
</evidence>
<proteinExistence type="predicted"/>
<evidence type="ECO:0000256" key="1">
    <source>
        <dbReference type="ARBA" id="ARBA00004141"/>
    </source>
</evidence>
<evidence type="ECO:0000313" key="9">
    <source>
        <dbReference type="Proteomes" id="UP001262767"/>
    </source>
</evidence>
<feature type="domain" description="O-antigen ligase-related" evidence="6">
    <location>
        <begin position="200"/>
        <end position="336"/>
    </location>
</feature>
<gene>
    <name evidence="8" type="ORF">J2X86_001105</name>
</gene>
<feature type="transmembrane region" description="Helical" evidence="5">
    <location>
        <begin position="242"/>
        <end position="260"/>
    </location>
</feature>
<evidence type="ECO:0000256" key="2">
    <source>
        <dbReference type="ARBA" id="ARBA00022692"/>
    </source>
</evidence>
<feature type="transmembrane region" description="Helical" evidence="5">
    <location>
        <begin position="329"/>
        <end position="349"/>
    </location>
</feature>
<dbReference type="Pfam" id="PF11846">
    <property type="entry name" value="Wzy_C_2"/>
    <property type="match status" value="1"/>
</dbReference>